<keyword evidence="12" id="KW-1185">Reference proteome</keyword>
<dbReference type="KEGG" id="nhe:NECHADRAFT_92810"/>
<protein>
    <recommendedName>
        <fullName evidence="1">RNA helicase</fullName>
        <ecNumber evidence="1">3.6.4.13</ecNumber>
    </recommendedName>
</protein>
<dbReference type="EMBL" id="GG698898">
    <property type="protein sequence ID" value="EEU46516.1"/>
    <property type="molecule type" value="Genomic_DNA"/>
</dbReference>
<feature type="region of interest" description="Disordered" evidence="8">
    <location>
        <begin position="1091"/>
        <end position="1143"/>
    </location>
</feature>
<feature type="compositionally biased region" description="Low complexity" evidence="8">
    <location>
        <begin position="1399"/>
        <end position="1410"/>
    </location>
</feature>
<evidence type="ECO:0000259" key="9">
    <source>
        <dbReference type="PROSITE" id="PS51192"/>
    </source>
</evidence>
<dbReference type="eggNOG" id="KOG0335">
    <property type="taxonomic scope" value="Eukaryota"/>
</dbReference>
<dbReference type="InterPro" id="IPR027417">
    <property type="entry name" value="P-loop_NTPase"/>
</dbReference>
<sequence length="1673" mass="184100">MSPKITSTITYRKPGTAPPIFLAGSFSDPQWELQEMEFTTGEDGEHTFRSKVTVEAHQDYQFKLRIGHGDWWVLAENYPIGELHLIHLTDDSGNQNNLLNVPEPSTEEQLAPAGLNTPAINVKHDTQPAPTSQAADNTKDEPDDIKMPLFAHECLGAYDFGEGDSDHEAVPSASNSPEQHSKHKLKKDDIADIDINDPTLEKFPSDRGSILDALRTIQTHLGEDHTHLDDIPSSPRVVSSRRTSLDSADELSLSPAPLSPTTTRRRESRLSHSSFGRTRSAVSLGSIAEEPKPQGDKKPQSPPVVSLPGLKNPKGTDAGFKSPPSEEDEAVVLKTSEVKPKEKNESLPVSQVESYEAQNGHSGTGLSIAAAGETSPAASAQDAEGQADKSVEDQTPTSSKTTLDLPSQDEPIAPASERRKAPNGASPAEEPSRSSRGSVLPMPAMRFNRDCRARLEDPIGVRTSPLIGEKTPMTDLRVASNSICSLCLFTARPATAIRAPLQPCLAQRFLSQRAKPRPSRMVLSDRVYEAPRDDRRRRRDAPGPFGGMNRTYANVDPARRAGWQRALDAKGGKGRDRQRDGGRGSRDRDGDDRKALKMQRALATVSYGRRTILKETMTEYESFDNFDLIPVLQAAVNDELFKGMTDIKPTPVQRLAIPALLGQKGPLDPKRPSTEMRSFLLAAETGSGKTLAYLLPAIDALKMAEAEDPEIKAYRERWEAEKERQLASKSKYKAFDEPHPTMARPKVVVLVPTAELAHQVTKVSKSISHVAKFKTELLSSDLKPQQIQRNLYGPRGVDIIVSTPHLLASIADSDPNILSRVTHLIVDEADSLFDRSFAPVTTSIIERASPSLKQFVCCSATIPRKLNNFLATNYPKMTRITTPNLHAIPRRVQLGVIDVSKDPYRNKKDLACADAIYSIGRESAGHEGPVKGEVDVRRIMVFVNEREKTEELAAYLKEKGINAEALHRDTPEKRHGEVLETFTSPEPMRIPTPPSPSRQRSLANVRVLVVTDLASRGIDTLAVRHVILYDVPHTTIDFIHRLGRAGRMGRRGRGIVLVGNDDRKDVVAEVKHSILKLRDLVQAPGVFVDPLTEATARSPTPEAEAPSDNELPRQDKSPERGRRRTTRASGARLGATDEQAVLATSRRRDAALDRLANEDPTSASGNNAADEDSGSSVEGGRRITATPTNRRDTTGLDLADSVFGDLDDSFDDDGDGERGGMRSTDTSSLNLSNFKRRPRQSSIIGRNDPPIRPSSRGGNTPSISSTLHFGAFRRRAREPSILGTARKPRPEEAGTGQEPDSESDEEEEFLPEAESTPLNNRRRTQPESELEAEREATPEPSTGPRRRKRKSEDAVPSSDRPEKMSRVDVEEEEEDHEEEQQGEEARAASEIDLVDDSASDSSLSSLSSPHGPSPVLPDRPVTPINDEEIMAPPASSDSEEGNDVWPDIHTLAKRRRRPSVATPPRADNFSDVSSPPSLTHSPNYAETRATKTRGRAAARRQPSPKLTTADLTNLLPKRRYKKQRDPMGLESDEEYDTSEMPQGEDELSYVDSRTTRRRQASRPGSRGGRSAQAPKGRQAASNKSKGRNQQTYSRRSSDKENEGEEQGSDNDEHDRSQFQPLPDDTFDGDGSGESSNMPSADELRQAVKKFREVDRWELDYEEVTQSSSPPGAR</sequence>
<feature type="region of interest" description="Disordered" evidence="8">
    <location>
        <begin position="513"/>
        <end position="596"/>
    </location>
</feature>
<dbReference type="InterPro" id="IPR013783">
    <property type="entry name" value="Ig-like_fold"/>
</dbReference>
<feature type="region of interest" description="Disordered" evidence="8">
    <location>
        <begin position="225"/>
        <end position="444"/>
    </location>
</feature>
<organism evidence="11 12">
    <name type="scientific">Fusarium vanettenii (strain ATCC MYA-4622 / CBS 123669 / FGSC 9596 / NRRL 45880 / 77-13-4)</name>
    <name type="common">Fusarium solani subsp. pisi</name>
    <dbReference type="NCBI Taxonomy" id="660122"/>
    <lineage>
        <taxon>Eukaryota</taxon>
        <taxon>Fungi</taxon>
        <taxon>Dikarya</taxon>
        <taxon>Ascomycota</taxon>
        <taxon>Pezizomycotina</taxon>
        <taxon>Sordariomycetes</taxon>
        <taxon>Hypocreomycetidae</taxon>
        <taxon>Hypocreales</taxon>
        <taxon>Nectriaceae</taxon>
        <taxon>Fusarium</taxon>
        <taxon>Fusarium solani species complex</taxon>
        <taxon>Fusarium vanettenii</taxon>
    </lineage>
</organism>
<evidence type="ECO:0000259" key="10">
    <source>
        <dbReference type="PROSITE" id="PS51194"/>
    </source>
</evidence>
<name>C7YQR3_FUSV7</name>
<evidence type="ECO:0000313" key="11">
    <source>
        <dbReference type="EMBL" id="EEU46516.1"/>
    </source>
</evidence>
<feature type="compositionally biased region" description="Basic and acidic residues" evidence="8">
    <location>
        <begin position="567"/>
        <end position="595"/>
    </location>
</feature>
<gene>
    <name evidence="11" type="ORF">NECHADRAFT_92810</name>
</gene>
<evidence type="ECO:0000256" key="3">
    <source>
        <dbReference type="ARBA" id="ARBA00022801"/>
    </source>
</evidence>
<dbReference type="Pfam" id="PF00270">
    <property type="entry name" value="DEAD"/>
    <property type="match status" value="1"/>
</dbReference>
<dbReference type="Gene3D" id="3.40.50.300">
    <property type="entry name" value="P-loop containing nucleotide triphosphate hydrolases"/>
    <property type="match status" value="2"/>
</dbReference>
<feature type="domain" description="Helicase C-terminal" evidence="10">
    <location>
        <begin position="929"/>
        <end position="1092"/>
    </location>
</feature>
<feature type="compositionally biased region" description="Polar residues" evidence="8">
    <location>
        <begin position="1223"/>
        <end position="1233"/>
    </location>
</feature>
<dbReference type="GO" id="GO:0016787">
    <property type="term" value="F:hydrolase activity"/>
    <property type="evidence" value="ECO:0007669"/>
    <property type="project" value="UniProtKB-KW"/>
</dbReference>
<reference evidence="11 12" key="1">
    <citation type="journal article" date="2009" name="PLoS Genet.">
        <title>The genome of Nectria haematococca: contribution of supernumerary chromosomes to gene expansion.</title>
        <authorList>
            <person name="Coleman J.J."/>
            <person name="Rounsley S.D."/>
            <person name="Rodriguez-Carres M."/>
            <person name="Kuo A."/>
            <person name="Wasmann C.C."/>
            <person name="Grimwood J."/>
            <person name="Schmutz J."/>
            <person name="Taga M."/>
            <person name="White G.J."/>
            <person name="Zhou S."/>
            <person name="Schwartz D.C."/>
            <person name="Freitag M."/>
            <person name="Ma L.J."/>
            <person name="Danchin E.G."/>
            <person name="Henrissat B."/>
            <person name="Coutinho P.M."/>
            <person name="Nelson D.R."/>
            <person name="Straney D."/>
            <person name="Napoli C.A."/>
            <person name="Barker B.M."/>
            <person name="Gribskov M."/>
            <person name="Rep M."/>
            <person name="Kroken S."/>
            <person name="Molnar I."/>
            <person name="Rensing C."/>
            <person name="Kennell J.C."/>
            <person name="Zamora J."/>
            <person name="Farman M.L."/>
            <person name="Selker E.U."/>
            <person name="Salamov A."/>
            <person name="Shapiro H."/>
            <person name="Pangilinan J."/>
            <person name="Lindquist E."/>
            <person name="Lamers C."/>
            <person name="Grigoriev I.V."/>
            <person name="Geiser D.M."/>
            <person name="Covert S.F."/>
            <person name="Temporini E."/>
            <person name="Vanetten H.D."/>
        </authorList>
    </citation>
    <scope>NUCLEOTIDE SEQUENCE [LARGE SCALE GENOMIC DNA]</scope>
    <source>
        <strain evidence="12">ATCC MYA-4622 / CBS 123669 / FGSC 9596 / NRRL 45880 / 77-13-4</strain>
    </source>
</reference>
<feature type="compositionally biased region" description="Acidic residues" evidence="8">
    <location>
        <begin position="1369"/>
        <end position="1382"/>
    </location>
</feature>
<feature type="compositionally biased region" description="Low complexity" evidence="8">
    <location>
        <begin position="1127"/>
        <end position="1136"/>
    </location>
</feature>
<evidence type="ECO:0000256" key="4">
    <source>
        <dbReference type="ARBA" id="ARBA00022806"/>
    </source>
</evidence>
<feature type="compositionally biased region" description="Low complexity" evidence="8">
    <location>
        <begin position="367"/>
        <end position="380"/>
    </location>
</feature>
<keyword evidence="4" id="KW-0347">Helicase</keyword>
<dbReference type="PROSITE" id="PS51192">
    <property type="entry name" value="HELICASE_ATP_BIND_1"/>
    <property type="match status" value="1"/>
</dbReference>
<dbReference type="InterPro" id="IPR014001">
    <property type="entry name" value="Helicase_ATP-bd"/>
</dbReference>
<evidence type="ECO:0000256" key="5">
    <source>
        <dbReference type="ARBA" id="ARBA00022840"/>
    </source>
</evidence>
<accession>C7YQR3</accession>
<comment type="catalytic activity">
    <reaction evidence="7">
        <text>ATP + H2O = ADP + phosphate + H(+)</text>
        <dbReference type="Rhea" id="RHEA:13065"/>
        <dbReference type="ChEBI" id="CHEBI:15377"/>
        <dbReference type="ChEBI" id="CHEBI:15378"/>
        <dbReference type="ChEBI" id="CHEBI:30616"/>
        <dbReference type="ChEBI" id="CHEBI:43474"/>
        <dbReference type="ChEBI" id="CHEBI:456216"/>
        <dbReference type="EC" id="3.6.4.13"/>
    </reaction>
</comment>
<feature type="region of interest" description="Disordered" evidence="8">
    <location>
        <begin position="162"/>
        <end position="190"/>
    </location>
</feature>
<dbReference type="HOGENOM" id="CLU_003675_0_0_1"/>
<keyword evidence="5" id="KW-0067">ATP-binding</keyword>
<evidence type="ECO:0000256" key="7">
    <source>
        <dbReference type="ARBA" id="ARBA00047984"/>
    </source>
</evidence>
<dbReference type="Pfam" id="PF00271">
    <property type="entry name" value="Helicase_C"/>
    <property type="match status" value="1"/>
</dbReference>
<feature type="compositionally biased region" description="Basic and acidic residues" evidence="8">
    <location>
        <begin position="289"/>
        <end position="299"/>
    </location>
</feature>
<evidence type="ECO:0000256" key="2">
    <source>
        <dbReference type="ARBA" id="ARBA00022741"/>
    </source>
</evidence>
<keyword evidence="6" id="KW-0694">RNA-binding</keyword>
<dbReference type="GO" id="GO:0005524">
    <property type="term" value="F:ATP binding"/>
    <property type="evidence" value="ECO:0007669"/>
    <property type="project" value="UniProtKB-KW"/>
</dbReference>
<dbReference type="InterPro" id="IPR011545">
    <property type="entry name" value="DEAD/DEAH_box_helicase_dom"/>
</dbReference>
<keyword evidence="3" id="KW-0378">Hydrolase</keyword>
<dbReference type="VEuPathDB" id="FungiDB:NECHADRAFT_92810"/>
<feature type="compositionally biased region" description="Acidic residues" evidence="8">
    <location>
        <begin position="1205"/>
        <end position="1215"/>
    </location>
</feature>
<dbReference type="CDD" id="cd02859">
    <property type="entry name" value="E_set_AMPKbeta_like_N"/>
    <property type="match status" value="1"/>
</dbReference>
<feature type="compositionally biased region" description="Polar residues" evidence="8">
    <location>
        <begin position="347"/>
        <end position="365"/>
    </location>
</feature>
<dbReference type="RefSeq" id="XP_003052229.1">
    <property type="nucleotide sequence ID" value="XM_003052183.1"/>
</dbReference>
<dbReference type="SUPFAM" id="SSF52540">
    <property type="entry name" value="P-loop containing nucleoside triphosphate hydrolases"/>
    <property type="match status" value="1"/>
</dbReference>
<feature type="region of interest" description="Disordered" evidence="8">
    <location>
        <begin position="1155"/>
        <end position="1646"/>
    </location>
</feature>
<dbReference type="InParanoid" id="C7YQR3"/>
<dbReference type="GO" id="GO:0003724">
    <property type="term" value="F:RNA helicase activity"/>
    <property type="evidence" value="ECO:0007669"/>
    <property type="project" value="UniProtKB-EC"/>
</dbReference>
<dbReference type="SMART" id="SM00490">
    <property type="entry name" value="HELICc"/>
    <property type="match status" value="1"/>
</dbReference>
<feature type="compositionally biased region" description="Polar residues" evidence="8">
    <location>
        <begin position="271"/>
        <end position="283"/>
    </location>
</feature>
<feature type="region of interest" description="Disordered" evidence="8">
    <location>
        <begin position="119"/>
        <end position="144"/>
    </location>
</feature>
<dbReference type="OrthoDB" id="10256233at2759"/>
<feature type="compositionally biased region" description="Acidic residues" evidence="8">
    <location>
        <begin position="1299"/>
        <end position="1311"/>
    </location>
</feature>
<evidence type="ECO:0000313" key="12">
    <source>
        <dbReference type="Proteomes" id="UP000005206"/>
    </source>
</evidence>
<feature type="compositionally biased region" description="Polar residues" evidence="8">
    <location>
        <begin position="1470"/>
        <end position="1484"/>
    </location>
</feature>
<dbReference type="OMA" id="ETANQTR"/>
<feature type="compositionally biased region" description="Polar residues" evidence="8">
    <location>
        <begin position="393"/>
        <end position="405"/>
    </location>
</feature>
<dbReference type="InterPro" id="IPR001650">
    <property type="entry name" value="Helicase_C-like"/>
</dbReference>
<feature type="compositionally biased region" description="Basic and acidic residues" evidence="8">
    <location>
        <begin position="1110"/>
        <end position="1120"/>
    </location>
</feature>
<dbReference type="PANTHER" id="PTHR47960">
    <property type="entry name" value="DEAD-BOX ATP-DEPENDENT RNA HELICASE 50"/>
    <property type="match status" value="1"/>
</dbReference>
<evidence type="ECO:0000256" key="6">
    <source>
        <dbReference type="ARBA" id="ARBA00022884"/>
    </source>
</evidence>
<proteinExistence type="predicted"/>
<dbReference type="SMART" id="SM00487">
    <property type="entry name" value="DEXDc"/>
    <property type="match status" value="1"/>
</dbReference>
<feature type="domain" description="Helicase ATP-binding" evidence="9">
    <location>
        <begin position="670"/>
        <end position="880"/>
    </location>
</feature>
<keyword evidence="2" id="KW-0547">Nucleotide-binding</keyword>
<dbReference type="Gene3D" id="2.60.40.10">
    <property type="entry name" value="Immunoglobulins"/>
    <property type="match status" value="1"/>
</dbReference>
<dbReference type="GeneID" id="9672693"/>
<dbReference type="STRING" id="660122.C7YQR3"/>
<feature type="compositionally biased region" description="Polar residues" evidence="8">
    <location>
        <begin position="1256"/>
        <end position="1267"/>
    </location>
</feature>
<dbReference type="Proteomes" id="UP000005206">
    <property type="component" value="Chromosome 4"/>
</dbReference>
<feature type="compositionally biased region" description="Acidic residues" evidence="8">
    <location>
        <begin position="1530"/>
        <end position="1548"/>
    </location>
</feature>
<feature type="compositionally biased region" description="Low complexity" evidence="8">
    <location>
        <begin position="232"/>
        <end position="242"/>
    </location>
</feature>
<dbReference type="EC" id="3.6.4.13" evidence="1"/>
<feature type="compositionally biased region" description="Basic and acidic residues" evidence="8">
    <location>
        <begin position="1359"/>
        <end position="1368"/>
    </location>
</feature>
<dbReference type="PROSITE" id="PS51194">
    <property type="entry name" value="HELICASE_CTER"/>
    <property type="match status" value="1"/>
</dbReference>
<dbReference type="GO" id="GO:0003723">
    <property type="term" value="F:RNA binding"/>
    <property type="evidence" value="ECO:0007669"/>
    <property type="project" value="UniProtKB-KW"/>
</dbReference>
<evidence type="ECO:0000256" key="1">
    <source>
        <dbReference type="ARBA" id="ARBA00012552"/>
    </source>
</evidence>
<feature type="compositionally biased region" description="Basic and acidic residues" evidence="8">
    <location>
        <begin position="336"/>
        <end position="345"/>
    </location>
</feature>
<evidence type="ECO:0000256" key="8">
    <source>
        <dbReference type="SAM" id="MobiDB-lite"/>
    </source>
</evidence>
<feature type="compositionally biased region" description="Polar residues" evidence="8">
    <location>
        <begin position="1579"/>
        <end position="1594"/>
    </location>
</feature>